<dbReference type="CDD" id="cd02966">
    <property type="entry name" value="TlpA_like_family"/>
    <property type="match status" value="1"/>
</dbReference>
<accession>A0ABZ2YTK5</accession>
<evidence type="ECO:0000256" key="1">
    <source>
        <dbReference type="ARBA" id="ARBA00004196"/>
    </source>
</evidence>
<dbReference type="Proteomes" id="UP001485459">
    <property type="component" value="Chromosome"/>
</dbReference>
<evidence type="ECO:0000256" key="4">
    <source>
        <dbReference type="ARBA" id="ARBA00023284"/>
    </source>
</evidence>
<dbReference type="PROSITE" id="PS51352">
    <property type="entry name" value="THIOREDOXIN_2"/>
    <property type="match status" value="1"/>
</dbReference>
<keyword evidence="4" id="KW-0676">Redox-active center</keyword>
<keyword evidence="5" id="KW-0732">Signal</keyword>
<dbReference type="InterPro" id="IPR000866">
    <property type="entry name" value="AhpC/TSA"/>
</dbReference>
<dbReference type="InterPro" id="IPR050553">
    <property type="entry name" value="Thioredoxin_ResA/DsbE_sf"/>
</dbReference>
<organism evidence="7 8">
    <name type="scientific">Chitinophaga pollutisoli</name>
    <dbReference type="NCBI Taxonomy" id="3133966"/>
    <lineage>
        <taxon>Bacteria</taxon>
        <taxon>Pseudomonadati</taxon>
        <taxon>Bacteroidota</taxon>
        <taxon>Chitinophagia</taxon>
        <taxon>Chitinophagales</taxon>
        <taxon>Chitinophagaceae</taxon>
        <taxon>Chitinophaga</taxon>
    </lineage>
</organism>
<protein>
    <submittedName>
        <fullName evidence="7">TlpA disulfide reductase family protein</fullName>
    </submittedName>
</protein>
<dbReference type="PANTHER" id="PTHR42852:SF6">
    <property type="entry name" value="THIOL:DISULFIDE INTERCHANGE PROTEIN DSBE"/>
    <property type="match status" value="1"/>
</dbReference>
<proteinExistence type="predicted"/>
<comment type="subcellular location">
    <subcellularLocation>
        <location evidence="1">Cell envelope</location>
    </subcellularLocation>
</comment>
<dbReference type="InterPro" id="IPR013766">
    <property type="entry name" value="Thioredoxin_domain"/>
</dbReference>
<dbReference type="Pfam" id="PF00578">
    <property type="entry name" value="AhpC-TSA"/>
    <property type="match status" value="1"/>
</dbReference>
<keyword evidence="3" id="KW-1015">Disulfide bond</keyword>
<keyword evidence="8" id="KW-1185">Reference proteome</keyword>
<dbReference type="EMBL" id="CP149822">
    <property type="protein sequence ID" value="WZN43141.1"/>
    <property type="molecule type" value="Genomic_DNA"/>
</dbReference>
<feature type="signal peptide" evidence="5">
    <location>
        <begin position="1"/>
        <end position="18"/>
    </location>
</feature>
<dbReference type="RefSeq" id="WP_341837960.1">
    <property type="nucleotide sequence ID" value="NZ_CP149822.1"/>
</dbReference>
<evidence type="ECO:0000313" key="8">
    <source>
        <dbReference type="Proteomes" id="UP001485459"/>
    </source>
</evidence>
<keyword evidence="2" id="KW-0201">Cytochrome c-type biogenesis</keyword>
<evidence type="ECO:0000256" key="5">
    <source>
        <dbReference type="SAM" id="SignalP"/>
    </source>
</evidence>
<dbReference type="PANTHER" id="PTHR42852">
    <property type="entry name" value="THIOL:DISULFIDE INTERCHANGE PROTEIN DSBE"/>
    <property type="match status" value="1"/>
</dbReference>
<name>A0ABZ2YTK5_9BACT</name>
<sequence length="397" mass="43754">MKKVLTGMLCASSLAALAQEKGARFSNTVQEPMAVISVKLDQAPNDSLVNLYEPYSGDTATAYVKNHQFELRMPMKKGGSVYILQIGSNPTEQNGMGTVLYLEDGKMQITGKGAGFNDAKFSGNPWVKEWQEVMAITDPFSGEGLRFAQLEKQYHEAVAIGDEDAMNVAAKDALTVENSMKSKLKTWMAKHPNSGVCGYILTVYFTKEQKYIDSVYETLGDHAKASRILQRYKNPGKVDDVPLQMKMGEGAPAPDMGRVKIGAAAPDFTIPDLDGNKISLSGFKGKYVFLDFWASWCSPCIAQIPHLQEINNEFKDKNFLLMAISLDSKQEGWEKAVKKHGLDWLNVSNLKGWGEPVAGLYGVRYLPSNVLIDPAGNIVAYDLYGDALKAKLKELIK</sequence>
<dbReference type="InterPro" id="IPR036249">
    <property type="entry name" value="Thioredoxin-like_sf"/>
</dbReference>
<feature type="domain" description="Thioredoxin" evidence="6">
    <location>
        <begin position="259"/>
        <end position="397"/>
    </location>
</feature>
<gene>
    <name evidence="7" type="ORF">WJU16_08855</name>
</gene>
<feature type="chain" id="PRO_5046882451" evidence="5">
    <location>
        <begin position="19"/>
        <end position="397"/>
    </location>
</feature>
<evidence type="ECO:0000259" key="6">
    <source>
        <dbReference type="PROSITE" id="PS51352"/>
    </source>
</evidence>
<dbReference type="Gene3D" id="3.40.30.10">
    <property type="entry name" value="Glutaredoxin"/>
    <property type="match status" value="1"/>
</dbReference>
<evidence type="ECO:0000313" key="7">
    <source>
        <dbReference type="EMBL" id="WZN43141.1"/>
    </source>
</evidence>
<reference evidence="8" key="1">
    <citation type="submission" date="2024-03" db="EMBL/GenBank/DDBJ databases">
        <title>Chitinophaga horti sp. nov., isolated from garden soil.</title>
        <authorList>
            <person name="Lee D.S."/>
            <person name="Han D.M."/>
            <person name="Baek J.H."/>
            <person name="Choi D.G."/>
            <person name="Jeon J.H."/>
            <person name="Jeon C.O."/>
        </authorList>
    </citation>
    <scope>NUCLEOTIDE SEQUENCE [LARGE SCALE GENOMIC DNA]</scope>
    <source>
        <strain evidence="8">GPA1</strain>
    </source>
</reference>
<evidence type="ECO:0000256" key="2">
    <source>
        <dbReference type="ARBA" id="ARBA00022748"/>
    </source>
</evidence>
<dbReference type="SUPFAM" id="SSF52833">
    <property type="entry name" value="Thioredoxin-like"/>
    <property type="match status" value="1"/>
</dbReference>
<evidence type="ECO:0000256" key="3">
    <source>
        <dbReference type="ARBA" id="ARBA00023157"/>
    </source>
</evidence>